<dbReference type="PANTHER" id="PTHR33121">
    <property type="entry name" value="CYCLIC DI-GMP PHOSPHODIESTERASE PDEF"/>
    <property type="match status" value="1"/>
</dbReference>
<dbReference type="InterPro" id="IPR035919">
    <property type="entry name" value="EAL_sf"/>
</dbReference>
<dbReference type="Gene3D" id="3.20.20.450">
    <property type="entry name" value="EAL domain"/>
    <property type="match status" value="1"/>
</dbReference>
<name>A0A1M7ETL9_9FIRM</name>
<dbReference type="Pfam" id="PF00990">
    <property type="entry name" value="GGDEF"/>
    <property type="match status" value="1"/>
</dbReference>
<dbReference type="Gene3D" id="3.40.50.2300">
    <property type="match status" value="1"/>
</dbReference>
<dbReference type="InterPro" id="IPR029787">
    <property type="entry name" value="Nucleotide_cyclase"/>
</dbReference>
<dbReference type="SUPFAM" id="SSF52172">
    <property type="entry name" value="CheY-like"/>
    <property type="match status" value="1"/>
</dbReference>
<feature type="domain" description="Response regulatory" evidence="4">
    <location>
        <begin position="6"/>
        <end position="123"/>
    </location>
</feature>
<dbReference type="Pfam" id="PF00072">
    <property type="entry name" value="Response_reg"/>
    <property type="match status" value="1"/>
</dbReference>
<dbReference type="InterPro" id="IPR001789">
    <property type="entry name" value="Sig_transdc_resp-reg_receiver"/>
</dbReference>
<proteinExistence type="predicted"/>
<evidence type="ECO:0000256" key="1">
    <source>
        <dbReference type="ARBA" id="ARBA00018672"/>
    </source>
</evidence>
<evidence type="ECO:0000259" key="4">
    <source>
        <dbReference type="PROSITE" id="PS50110"/>
    </source>
</evidence>
<organism evidence="7 8">
    <name type="scientific">Anaerosporobacter mobilis DSM 15930</name>
    <dbReference type="NCBI Taxonomy" id="1120996"/>
    <lineage>
        <taxon>Bacteria</taxon>
        <taxon>Bacillati</taxon>
        <taxon>Bacillota</taxon>
        <taxon>Clostridia</taxon>
        <taxon>Lachnospirales</taxon>
        <taxon>Lachnospiraceae</taxon>
        <taxon>Anaerosporobacter</taxon>
    </lineage>
</organism>
<dbReference type="SUPFAM" id="SSF141868">
    <property type="entry name" value="EAL domain-like"/>
    <property type="match status" value="1"/>
</dbReference>
<dbReference type="SMART" id="SM00267">
    <property type="entry name" value="GGDEF"/>
    <property type="match status" value="1"/>
</dbReference>
<dbReference type="InterPro" id="IPR000160">
    <property type="entry name" value="GGDEF_dom"/>
</dbReference>
<evidence type="ECO:0000313" key="8">
    <source>
        <dbReference type="Proteomes" id="UP000184038"/>
    </source>
</evidence>
<dbReference type="AlphaFoldDB" id="A0A1M7ETL9"/>
<dbReference type="SUPFAM" id="SSF55073">
    <property type="entry name" value="Nucleotide cyclase"/>
    <property type="match status" value="1"/>
</dbReference>
<feature type="domain" description="EAL" evidence="5">
    <location>
        <begin position="298"/>
        <end position="552"/>
    </location>
</feature>
<dbReference type="InterPro" id="IPR001633">
    <property type="entry name" value="EAL_dom"/>
</dbReference>
<dbReference type="PROSITE" id="PS50883">
    <property type="entry name" value="EAL"/>
    <property type="match status" value="1"/>
</dbReference>
<dbReference type="InterPro" id="IPR043128">
    <property type="entry name" value="Rev_trsase/Diguanyl_cyclase"/>
</dbReference>
<evidence type="ECO:0000256" key="2">
    <source>
        <dbReference type="ARBA" id="ARBA00024867"/>
    </source>
</evidence>
<dbReference type="InterPro" id="IPR050706">
    <property type="entry name" value="Cyclic-di-GMP_PDE-like"/>
</dbReference>
<protein>
    <recommendedName>
        <fullName evidence="1">Stage 0 sporulation protein A homolog</fullName>
    </recommendedName>
</protein>
<comment type="function">
    <text evidence="2">May play the central regulatory role in sporulation. It may be an element of the effector pathway responsible for the activation of sporulation genes in response to nutritional stress. Spo0A may act in concert with spo0H (a sigma factor) to control the expression of some genes that are critical to the sporulation process.</text>
</comment>
<comment type="caution">
    <text evidence="3">Lacks conserved residue(s) required for the propagation of feature annotation.</text>
</comment>
<dbReference type="SMART" id="SM00448">
    <property type="entry name" value="REC"/>
    <property type="match status" value="1"/>
</dbReference>
<evidence type="ECO:0000256" key="3">
    <source>
        <dbReference type="PROSITE-ProRule" id="PRU00169"/>
    </source>
</evidence>
<evidence type="ECO:0000313" key="7">
    <source>
        <dbReference type="EMBL" id="SHL95162.1"/>
    </source>
</evidence>
<dbReference type="EMBL" id="FRCP01000005">
    <property type="protein sequence ID" value="SHL95162.1"/>
    <property type="molecule type" value="Genomic_DNA"/>
</dbReference>
<dbReference type="CDD" id="cd01948">
    <property type="entry name" value="EAL"/>
    <property type="match status" value="1"/>
</dbReference>
<dbReference type="Pfam" id="PF00563">
    <property type="entry name" value="EAL"/>
    <property type="match status" value="1"/>
</dbReference>
<dbReference type="InterPro" id="IPR011006">
    <property type="entry name" value="CheY-like_superfamily"/>
</dbReference>
<accession>A0A1M7ETL9</accession>
<dbReference type="STRING" id="1120996.SAMN02746066_00187"/>
<dbReference type="GO" id="GO:0071111">
    <property type="term" value="F:cyclic-guanylate-specific phosphodiesterase activity"/>
    <property type="evidence" value="ECO:0007669"/>
    <property type="project" value="InterPro"/>
</dbReference>
<dbReference type="SMART" id="SM00052">
    <property type="entry name" value="EAL"/>
    <property type="match status" value="1"/>
</dbReference>
<gene>
    <name evidence="7" type="ORF">SAMN02746066_00187</name>
</gene>
<dbReference type="PROSITE" id="PS50887">
    <property type="entry name" value="GGDEF"/>
    <property type="match status" value="1"/>
</dbReference>
<dbReference type="Proteomes" id="UP000184038">
    <property type="component" value="Unassembled WGS sequence"/>
</dbReference>
<sequence>MNQKDIILLIDDDEENRSTLHEILSDTYTIVDASTITEALTKLENHAVKISLILLNLMISNMYGFAFLAELQRIKVATNIPVIVTTVDNNETKELEALQLGAHDIIAKPFRPAIIKRRIANTIKLLKTAAEINMIERDVLTGLYSMNFFAKKVAEVIQTNVGKKYLVVFANISRFKLVNELFGRAEGDRLLTFIGKSILDTIGENELCGHAGADNFFILIDSNEYSEGSIKAIVNKLNSYSIPINIVMRFGVYMINDITMPIDKICDRAKLAVDTYEGNYDSFITYYDDSIREKLLREHMITNAMKRAVDEKQFVIYYQPKFDLNSECVIGAEALVRWKHPEFGFLSPGEFIPIFEKNGFISELDYYVWDCVCQKIASWVETGHSLMPISVNVSRVDLYNPKLPQLLFDLINKYKIPIQYLHLEITESAYTDNAKQMIDIVNEIRKIGFVIEMDDFGTGYSSLNMLSDLPIEILKLDMSFLRNNVGRSSGRSVIQFVINLAKWLGLFVVAEGVETQEQAIFLRNMGCDYAQGYYYSKPVDDSDFEKLLLETHLCVMI</sequence>
<dbReference type="OrthoDB" id="9805474at2"/>
<dbReference type="RefSeq" id="WP_073281811.1">
    <property type="nucleotide sequence ID" value="NZ_FRCP01000005.1"/>
</dbReference>
<dbReference type="PROSITE" id="PS50110">
    <property type="entry name" value="RESPONSE_REGULATORY"/>
    <property type="match status" value="1"/>
</dbReference>
<dbReference type="Gene3D" id="3.30.70.270">
    <property type="match status" value="1"/>
</dbReference>
<reference evidence="7 8" key="1">
    <citation type="submission" date="2016-11" db="EMBL/GenBank/DDBJ databases">
        <authorList>
            <person name="Jaros S."/>
            <person name="Januszkiewicz K."/>
            <person name="Wedrychowicz H."/>
        </authorList>
    </citation>
    <scope>NUCLEOTIDE SEQUENCE [LARGE SCALE GENOMIC DNA]</scope>
    <source>
        <strain evidence="7 8">DSM 15930</strain>
    </source>
</reference>
<dbReference type="GO" id="GO:0000160">
    <property type="term" value="P:phosphorelay signal transduction system"/>
    <property type="evidence" value="ECO:0007669"/>
    <property type="project" value="InterPro"/>
</dbReference>
<dbReference type="PANTHER" id="PTHR33121:SF70">
    <property type="entry name" value="SIGNALING PROTEIN YKOW"/>
    <property type="match status" value="1"/>
</dbReference>
<dbReference type="CDD" id="cd00156">
    <property type="entry name" value="REC"/>
    <property type="match status" value="1"/>
</dbReference>
<feature type="domain" description="GGDEF" evidence="6">
    <location>
        <begin position="163"/>
        <end position="289"/>
    </location>
</feature>
<keyword evidence="8" id="KW-1185">Reference proteome</keyword>
<evidence type="ECO:0000259" key="5">
    <source>
        <dbReference type="PROSITE" id="PS50883"/>
    </source>
</evidence>
<evidence type="ECO:0000259" key="6">
    <source>
        <dbReference type="PROSITE" id="PS50887"/>
    </source>
</evidence>